<evidence type="ECO:0000313" key="2">
    <source>
        <dbReference type="EMBL" id="CAD2218127.1"/>
    </source>
</evidence>
<dbReference type="AlphaFoldDB" id="A0A7G2CGG3"/>
<protein>
    <submittedName>
        <fullName evidence="2">Uncharacterized protein</fullName>
    </submittedName>
</protein>
<evidence type="ECO:0000313" key="3">
    <source>
        <dbReference type="Proteomes" id="UP000515908"/>
    </source>
</evidence>
<dbReference type="Proteomes" id="UP000515908">
    <property type="component" value="Chromosome 10"/>
</dbReference>
<reference evidence="2 3" key="1">
    <citation type="submission" date="2020-08" db="EMBL/GenBank/DDBJ databases">
        <authorList>
            <person name="Newling K."/>
            <person name="Davey J."/>
            <person name="Forrester S."/>
        </authorList>
    </citation>
    <scope>NUCLEOTIDE SEQUENCE [LARGE SCALE GENOMIC DNA]</scope>
    <source>
        <strain evidence="3">Crithidia deanei Carvalho (ATCC PRA-265)</strain>
    </source>
</reference>
<name>A0A7G2CGG3_9TRYP</name>
<proteinExistence type="predicted"/>
<organism evidence="2 3">
    <name type="scientific">Angomonas deanei</name>
    <dbReference type="NCBI Taxonomy" id="59799"/>
    <lineage>
        <taxon>Eukaryota</taxon>
        <taxon>Discoba</taxon>
        <taxon>Euglenozoa</taxon>
        <taxon>Kinetoplastea</taxon>
        <taxon>Metakinetoplastina</taxon>
        <taxon>Trypanosomatida</taxon>
        <taxon>Trypanosomatidae</taxon>
        <taxon>Strigomonadinae</taxon>
        <taxon>Angomonas</taxon>
    </lineage>
</organism>
<sequence length="179" mass="20396">MSLQLYSDTVLDQARSGLEIFVRHVRGFQLNLQEELKASYPHIVTLLKRHWYWVFYYLLFRKLYRIVFGIGAKPYRKELTDDKDGNKKTTTSAPNNRVGETSSGSGTTNHHNNNNGPTTFFSGSASSAPTSGDQLIVGDDIIVVNKNNRYVEIYEKKSIEKVDNVDEQVESLLKEFASR</sequence>
<accession>A0A7G2CGG3</accession>
<dbReference type="EMBL" id="LR877154">
    <property type="protein sequence ID" value="CAD2218127.1"/>
    <property type="molecule type" value="Genomic_DNA"/>
</dbReference>
<dbReference type="VEuPathDB" id="TriTrypDB:ADEAN_000561300"/>
<feature type="compositionally biased region" description="Low complexity" evidence="1">
    <location>
        <begin position="101"/>
        <end position="119"/>
    </location>
</feature>
<dbReference type="OrthoDB" id="271002at2759"/>
<keyword evidence="3" id="KW-1185">Reference proteome</keyword>
<feature type="region of interest" description="Disordered" evidence="1">
    <location>
        <begin position="79"/>
        <end position="126"/>
    </location>
</feature>
<gene>
    <name evidence="2" type="ORF">ADEAN_000561300</name>
</gene>
<evidence type="ECO:0000256" key="1">
    <source>
        <dbReference type="SAM" id="MobiDB-lite"/>
    </source>
</evidence>